<reference evidence="1" key="2">
    <citation type="journal article" date="2016" name="Fungal Biol.">
        <title>Ochratoxin A production by Penicillium thymicola.</title>
        <authorList>
            <person name="Nguyen H.D.T."/>
            <person name="McMullin D.R."/>
            <person name="Ponomareva E."/>
            <person name="Riley R."/>
            <person name="Pomraning K.R."/>
            <person name="Baker S.E."/>
            <person name="Seifert K.A."/>
        </authorList>
    </citation>
    <scope>NUCLEOTIDE SEQUENCE</scope>
    <source>
        <strain evidence="1">DAOM 180753</strain>
    </source>
</reference>
<gene>
    <name evidence="1" type="ORF">VN97_g1811</name>
</gene>
<reference evidence="1" key="1">
    <citation type="submission" date="2015-06" db="EMBL/GenBank/DDBJ databases">
        <authorList>
            <person name="Nguyen H."/>
        </authorList>
    </citation>
    <scope>NUCLEOTIDE SEQUENCE</scope>
    <source>
        <strain evidence="1">DAOM 180753</strain>
    </source>
</reference>
<accession>A0AAI9TRM2</accession>
<sequence length="86" mass="9848">MLRQFCCIGRFEVTGGHSSVSAFFVYFGKWRKAVFVAHISRRFVCDLPQSNVFHFNKEGFFGSGRLLDNGLSGRTIRGQPVDSWHF</sequence>
<evidence type="ECO:0000313" key="1">
    <source>
        <dbReference type="EMBL" id="KAJ9491449.1"/>
    </source>
</evidence>
<name>A0AAI9TRM2_PENTH</name>
<dbReference type="AlphaFoldDB" id="A0AAI9TRM2"/>
<organism evidence="1 2">
    <name type="scientific">Penicillium thymicola</name>
    <dbReference type="NCBI Taxonomy" id="293382"/>
    <lineage>
        <taxon>Eukaryota</taxon>
        <taxon>Fungi</taxon>
        <taxon>Dikarya</taxon>
        <taxon>Ascomycota</taxon>
        <taxon>Pezizomycotina</taxon>
        <taxon>Eurotiomycetes</taxon>
        <taxon>Eurotiomycetidae</taxon>
        <taxon>Eurotiales</taxon>
        <taxon>Aspergillaceae</taxon>
        <taxon>Penicillium</taxon>
    </lineage>
</organism>
<protein>
    <submittedName>
        <fullName evidence="1">Uncharacterized protein</fullName>
    </submittedName>
</protein>
<dbReference type="EMBL" id="LACB01000032">
    <property type="protein sequence ID" value="KAJ9491449.1"/>
    <property type="molecule type" value="Genomic_DNA"/>
</dbReference>
<dbReference type="Proteomes" id="UP001227192">
    <property type="component" value="Unassembled WGS sequence"/>
</dbReference>
<comment type="caution">
    <text evidence="1">The sequence shown here is derived from an EMBL/GenBank/DDBJ whole genome shotgun (WGS) entry which is preliminary data.</text>
</comment>
<evidence type="ECO:0000313" key="2">
    <source>
        <dbReference type="Proteomes" id="UP001227192"/>
    </source>
</evidence>
<proteinExistence type="predicted"/>
<keyword evidence="2" id="KW-1185">Reference proteome</keyword>